<keyword evidence="3" id="KW-1185">Reference proteome</keyword>
<dbReference type="Proteomes" id="UP000694863">
    <property type="component" value="Unplaced"/>
</dbReference>
<comment type="function">
    <text evidence="2">In the hair cortex, hair keratin intermediate filaments are embedded in an interfilamentous matrix, consisting of hair keratin-associated proteins (KRTAP), which are essential for the formation of a rigid and resistant hair shaft through their extensive disulfide bond cross-linking with abundant cysteine residues of hair keratins. The matrix proteins include the high-sulfur and high-glycine-tyrosine keratins.</text>
</comment>
<proteinExistence type="inferred from homology"/>
<evidence type="ECO:0000256" key="1">
    <source>
        <dbReference type="ARBA" id="ARBA00022744"/>
    </source>
</evidence>
<evidence type="ECO:0000256" key="2">
    <source>
        <dbReference type="RuleBase" id="RU369044"/>
    </source>
</evidence>
<dbReference type="RefSeq" id="XP_030744519.1">
    <property type="nucleotide sequence ID" value="XM_030888659.1"/>
</dbReference>
<comment type="subunit">
    <text evidence="2">Interacts with hair keratins.</text>
</comment>
<sequence length="150" mass="16788">MSYNDSSGTFSSHSVGGYLGYRFPTYDAFYPNNVIYDPSTSQVGSSIFNGCQETYCEPTSFQRPYTVLRNYQNSCYYPKNPILCRPCRENYATSGGCGNKGFGALGYGNTGFHSLRCGSSFESPTWFSSRSYQSTCYQPTFVSCFSELTY</sequence>
<comment type="similarity">
    <text evidence="2">Belongs to the PMG family.</text>
</comment>
<dbReference type="GeneID" id="115873501"/>
<evidence type="ECO:0000313" key="4">
    <source>
        <dbReference type="RefSeq" id="XP_030744519.1"/>
    </source>
</evidence>
<accession>A0ABM1VN73</accession>
<name>A0ABM1VN73_ECHTE</name>
<gene>
    <name evidence="4" type="primary">LOC115873501</name>
</gene>
<keyword evidence="1 2" id="KW-0416">Keratin</keyword>
<dbReference type="Pfam" id="PF05287">
    <property type="entry name" value="PMG"/>
    <property type="match status" value="1"/>
</dbReference>
<organism evidence="3 4">
    <name type="scientific">Echinops telfairi</name>
    <name type="common">Lesser hedgehog tenrec</name>
    <dbReference type="NCBI Taxonomy" id="9371"/>
    <lineage>
        <taxon>Eukaryota</taxon>
        <taxon>Metazoa</taxon>
        <taxon>Chordata</taxon>
        <taxon>Craniata</taxon>
        <taxon>Vertebrata</taxon>
        <taxon>Euteleostomi</taxon>
        <taxon>Mammalia</taxon>
        <taxon>Eutheria</taxon>
        <taxon>Afrotheria</taxon>
        <taxon>Tenrecidae</taxon>
        <taxon>Tenrecinae</taxon>
        <taxon>Echinops</taxon>
    </lineage>
</organism>
<reference evidence="4" key="1">
    <citation type="submission" date="2025-08" db="UniProtKB">
        <authorList>
            <consortium name="RefSeq"/>
        </authorList>
    </citation>
    <scope>IDENTIFICATION</scope>
</reference>
<protein>
    <recommendedName>
        <fullName evidence="2">Keratin-associated protein</fullName>
    </recommendedName>
</protein>
<evidence type="ECO:0000313" key="3">
    <source>
        <dbReference type="Proteomes" id="UP000694863"/>
    </source>
</evidence>
<dbReference type="InterPro" id="IPR007951">
    <property type="entry name" value="KRTAP_PMG"/>
</dbReference>